<dbReference type="AlphaFoldDB" id="A0A2Z2HYY4"/>
<evidence type="ECO:0000259" key="2">
    <source>
        <dbReference type="Pfam" id="PF13458"/>
    </source>
</evidence>
<dbReference type="KEGG" id="naj:B1756_16010"/>
<keyword evidence="1" id="KW-0732">Signal</keyword>
<name>A0A2Z2HYY4_9EURY</name>
<evidence type="ECO:0000313" key="3">
    <source>
        <dbReference type="EMBL" id="ARS91087.1"/>
    </source>
</evidence>
<dbReference type="Proteomes" id="UP000250088">
    <property type="component" value="Chromosome"/>
</dbReference>
<evidence type="ECO:0000256" key="1">
    <source>
        <dbReference type="ARBA" id="ARBA00022729"/>
    </source>
</evidence>
<reference evidence="4" key="1">
    <citation type="submission" date="2017-02" db="EMBL/GenBank/DDBJ databases">
        <title>Natronthermophilus aegyptiacus gen. nov.,sp. nov., an aerobic, extremely halophilic alkalithermophilic archaeon isolated from the athalassohaline Wadi An Natrun, Egypt.</title>
        <authorList>
            <person name="Zhao B."/>
        </authorList>
    </citation>
    <scope>NUCLEOTIDE SEQUENCE [LARGE SCALE GENOMIC DNA]</scope>
    <source>
        <strain evidence="4">JW/NM-HA 15</strain>
    </source>
</reference>
<evidence type="ECO:0000313" key="4">
    <source>
        <dbReference type="Proteomes" id="UP000250088"/>
    </source>
</evidence>
<dbReference type="PROSITE" id="PS51318">
    <property type="entry name" value="TAT"/>
    <property type="match status" value="1"/>
</dbReference>
<dbReference type="Pfam" id="PF13458">
    <property type="entry name" value="Peripla_BP_6"/>
    <property type="match status" value="1"/>
</dbReference>
<dbReference type="PANTHER" id="PTHR30483">
    <property type="entry name" value="LEUCINE-SPECIFIC-BINDING PROTEIN"/>
    <property type="match status" value="1"/>
</dbReference>
<dbReference type="InterPro" id="IPR028081">
    <property type="entry name" value="Leu-bd"/>
</dbReference>
<organism evidence="3 4">
    <name type="scientific">Natrarchaeobaculum aegyptiacum</name>
    <dbReference type="NCBI Taxonomy" id="745377"/>
    <lineage>
        <taxon>Archaea</taxon>
        <taxon>Methanobacteriati</taxon>
        <taxon>Methanobacteriota</taxon>
        <taxon>Stenosarchaea group</taxon>
        <taxon>Halobacteria</taxon>
        <taxon>Halobacteriales</taxon>
        <taxon>Natrialbaceae</taxon>
        <taxon>Natrarchaeobaculum</taxon>
    </lineage>
</organism>
<keyword evidence="4" id="KW-1185">Reference proteome</keyword>
<sequence>MPESSHSNVRRRSFMKAAGAGAGVSLLAGCMGEGNGDDDTITIAGLQPYSGPFSLYGDTHTLGAEFAMEQINEDGGVLDQELEHEGVDTESDPGEAATILTRLVESEDAVAAIGPVSSDVGVTASSTAEDLEVPLFLHAAGDIEILPRDSRYTFRTALPPAPAFIEAVADIISDEGYETVGAINADYAWGHAAEDAIEGTFPDDIDLTMDMAPQGESDFTPYLRDMPDDMDILVGSGHPPGINDMFSQMVEIGLEPELMTGAVSPPESAYGAIGDPISEGYAFGHLPDVYSDEYQQVADEFYEETGEYFGPTQAIGYVTVNLIAEVIEQQGSADPVDIADGLREVEYDTLFAEPLQFTEWGELDQYSLIWSGFELEAPEYYPDGEFDLQEVYRTDTLDAVDPDEWI</sequence>
<dbReference type="Gene3D" id="3.40.50.2300">
    <property type="match status" value="2"/>
</dbReference>
<dbReference type="InterPro" id="IPR051010">
    <property type="entry name" value="BCAA_transport"/>
</dbReference>
<protein>
    <submittedName>
        <fullName evidence="3">Leucine ABC transporter substrate-binding protein</fullName>
    </submittedName>
</protein>
<accession>A0A2Z2HYY4</accession>
<gene>
    <name evidence="3" type="ORF">B1756_16010</name>
</gene>
<dbReference type="InterPro" id="IPR006311">
    <property type="entry name" value="TAT_signal"/>
</dbReference>
<dbReference type="InterPro" id="IPR028082">
    <property type="entry name" value="Peripla_BP_I"/>
</dbReference>
<dbReference type="PANTHER" id="PTHR30483:SF6">
    <property type="entry name" value="PERIPLASMIC BINDING PROTEIN OF ABC TRANSPORTER FOR NATURAL AMINO ACIDS"/>
    <property type="match status" value="1"/>
</dbReference>
<dbReference type="EMBL" id="CP019893">
    <property type="protein sequence ID" value="ARS91087.1"/>
    <property type="molecule type" value="Genomic_DNA"/>
</dbReference>
<proteinExistence type="predicted"/>
<dbReference type="SUPFAM" id="SSF53822">
    <property type="entry name" value="Periplasmic binding protein-like I"/>
    <property type="match status" value="1"/>
</dbReference>
<feature type="domain" description="Leucine-binding protein" evidence="2">
    <location>
        <begin position="40"/>
        <end position="364"/>
    </location>
</feature>